<dbReference type="InterPro" id="IPR008925">
    <property type="entry name" value="aa_tRNA-synth_I_cd-bd_sf"/>
</dbReference>
<evidence type="ECO:0000256" key="4">
    <source>
        <dbReference type="ARBA" id="ARBA00022598"/>
    </source>
</evidence>
<dbReference type="GO" id="GO:0004824">
    <property type="term" value="F:lysine-tRNA ligase activity"/>
    <property type="evidence" value="ECO:0007669"/>
    <property type="project" value="UniProtKB-UniRule"/>
</dbReference>
<protein>
    <recommendedName>
        <fullName evidence="10">Lysine--tRNA ligase</fullName>
        <ecNumber evidence="10">6.1.1.6</ecNumber>
    </recommendedName>
    <alternativeName>
        <fullName evidence="10">Lysyl-tRNA synthetase</fullName>
        <shortName evidence="10">LysRS</shortName>
    </alternativeName>
</protein>
<evidence type="ECO:0000313" key="11">
    <source>
        <dbReference type="EMBL" id="MXN18232.1"/>
    </source>
</evidence>
<dbReference type="InterPro" id="IPR014729">
    <property type="entry name" value="Rossmann-like_a/b/a_fold"/>
</dbReference>
<keyword evidence="7 10" id="KW-0648">Protein biosynthesis</keyword>
<evidence type="ECO:0000256" key="6">
    <source>
        <dbReference type="ARBA" id="ARBA00022840"/>
    </source>
</evidence>
<evidence type="ECO:0000313" key="12">
    <source>
        <dbReference type="Proteomes" id="UP000477911"/>
    </source>
</evidence>
<keyword evidence="12" id="KW-1185">Reference proteome</keyword>
<proteinExistence type="inferred from homology"/>
<accession>A0A6L7G3G8</accession>
<organism evidence="11 12">
    <name type="scientific">Pseudooceanicola albus</name>
    <dbReference type="NCBI Taxonomy" id="2692189"/>
    <lineage>
        <taxon>Bacteria</taxon>
        <taxon>Pseudomonadati</taxon>
        <taxon>Pseudomonadota</taxon>
        <taxon>Alphaproteobacteria</taxon>
        <taxon>Rhodobacterales</taxon>
        <taxon>Paracoccaceae</taxon>
        <taxon>Pseudooceanicola</taxon>
    </lineage>
</organism>
<dbReference type="Gene3D" id="3.40.50.620">
    <property type="entry name" value="HUPs"/>
    <property type="match status" value="2"/>
</dbReference>
<dbReference type="Gene3D" id="1.10.10.350">
    <property type="match status" value="1"/>
</dbReference>
<evidence type="ECO:0000256" key="1">
    <source>
        <dbReference type="ARBA" id="ARBA00004496"/>
    </source>
</evidence>
<evidence type="ECO:0000256" key="3">
    <source>
        <dbReference type="ARBA" id="ARBA00022490"/>
    </source>
</evidence>
<gene>
    <name evidence="10" type="primary">lysS</name>
    <name evidence="11" type="ORF">GR170_10320</name>
</gene>
<dbReference type="PROSITE" id="PS00178">
    <property type="entry name" value="AA_TRNA_LIGASE_I"/>
    <property type="match status" value="1"/>
</dbReference>
<evidence type="ECO:0000256" key="2">
    <source>
        <dbReference type="ARBA" id="ARBA00005594"/>
    </source>
</evidence>
<keyword evidence="3 10" id="KW-0963">Cytoplasm</keyword>
<dbReference type="HAMAP" id="MF_00177">
    <property type="entry name" value="Lys_tRNA_synth_class1"/>
    <property type="match status" value="1"/>
</dbReference>
<keyword evidence="8 10" id="KW-0030">Aminoacyl-tRNA synthetase</keyword>
<dbReference type="InterPro" id="IPR002904">
    <property type="entry name" value="Lys-tRNA-ligase"/>
</dbReference>
<comment type="caution">
    <text evidence="11">The sequence shown here is derived from an EMBL/GenBank/DDBJ whole genome shotgun (WGS) entry which is preliminary data.</text>
</comment>
<evidence type="ECO:0000256" key="10">
    <source>
        <dbReference type="HAMAP-Rule" id="MF_00177"/>
    </source>
</evidence>
<dbReference type="PANTHER" id="PTHR37940">
    <property type="entry name" value="LYSINE--TRNA LIGASE"/>
    <property type="match status" value="1"/>
</dbReference>
<comment type="similarity">
    <text evidence="2 10">Belongs to the class-I aminoacyl-tRNA synthetase family.</text>
</comment>
<dbReference type="SUPFAM" id="SSF52374">
    <property type="entry name" value="Nucleotidylyl transferase"/>
    <property type="match status" value="1"/>
</dbReference>
<dbReference type="GO" id="GO:0000049">
    <property type="term" value="F:tRNA binding"/>
    <property type="evidence" value="ECO:0007669"/>
    <property type="project" value="InterPro"/>
</dbReference>
<dbReference type="InterPro" id="IPR001412">
    <property type="entry name" value="aa-tRNA-synth_I_CS"/>
</dbReference>
<dbReference type="EC" id="6.1.1.6" evidence="10"/>
<dbReference type="Proteomes" id="UP000477911">
    <property type="component" value="Unassembled WGS sequence"/>
</dbReference>
<evidence type="ECO:0000256" key="8">
    <source>
        <dbReference type="ARBA" id="ARBA00023146"/>
    </source>
</evidence>
<dbReference type="SUPFAM" id="SSF48163">
    <property type="entry name" value="An anticodon-binding domain of class I aminoacyl-tRNA synthetases"/>
    <property type="match status" value="1"/>
</dbReference>
<feature type="binding site" evidence="10">
    <location>
        <position position="293"/>
    </location>
    <ligand>
        <name>ATP</name>
        <dbReference type="ChEBI" id="CHEBI:30616"/>
    </ligand>
</feature>
<keyword evidence="5 10" id="KW-0547">Nucleotide-binding</keyword>
<reference evidence="11 12" key="1">
    <citation type="submission" date="2019-12" db="EMBL/GenBank/DDBJ databases">
        <authorList>
            <person name="Li M."/>
        </authorList>
    </citation>
    <scope>NUCLEOTIDE SEQUENCE [LARGE SCALE GENOMIC DNA]</scope>
    <source>
        <strain evidence="11 12">GBMRC 2024</strain>
    </source>
</reference>
<dbReference type="NCBIfam" id="TIGR00467">
    <property type="entry name" value="lysS_arch"/>
    <property type="match status" value="1"/>
</dbReference>
<evidence type="ECO:0000256" key="5">
    <source>
        <dbReference type="ARBA" id="ARBA00022741"/>
    </source>
</evidence>
<name>A0A6L7G3G8_9RHOB</name>
<feature type="short sequence motif" description="'KMSKS' region" evidence="10">
    <location>
        <begin position="290"/>
        <end position="294"/>
    </location>
</feature>
<dbReference type="NCBIfam" id="NF001968">
    <property type="entry name" value="PRK00750.1-2"/>
    <property type="match status" value="1"/>
</dbReference>
<comment type="subcellular location">
    <subcellularLocation>
        <location evidence="1 10">Cytoplasm</location>
    </subcellularLocation>
</comment>
<comment type="catalytic activity">
    <reaction evidence="9 10">
        <text>tRNA(Lys) + L-lysine + ATP = L-lysyl-tRNA(Lys) + AMP + diphosphate</text>
        <dbReference type="Rhea" id="RHEA:20792"/>
        <dbReference type="Rhea" id="RHEA-COMP:9696"/>
        <dbReference type="Rhea" id="RHEA-COMP:9697"/>
        <dbReference type="ChEBI" id="CHEBI:30616"/>
        <dbReference type="ChEBI" id="CHEBI:32551"/>
        <dbReference type="ChEBI" id="CHEBI:33019"/>
        <dbReference type="ChEBI" id="CHEBI:78442"/>
        <dbReference type="ChEBI" id="CHEBI:78529"/>
        <dbReference type="ChEBI" id="CHEBI:456215"/>
        <dbReference type="EC" id="6.1.1.6"/>
    </reaction>
</comment>
<dbReference type="GO" id="GO:0005524">
    <property type="term" value="F:ATP binding"/>
    <property type="evidence" value="ECO:0007669"/>
    <property type="project" value="UniProtKB-UniRule"/>
</dbReference>
<feature type="short sequence motif" description="'HIGH' region" evidence="10">
    <location>
        <begin position="44"/>
        <end position="52"/>
    </location>
</feature>
<dbReference type="Pfam" id="PF01921">
    <property type="entry name" value="tRNA-synt_1f"/>
    <property type="match status" value="1"/>
</dbReference>
<keyword evidence="4 10" id="KW-0436">Ligase</keyword>
<evidence type="ECO:0000256" key="9">
    <source>
        <dbReference type="ARBA" id="ARBA00048573"/>
    </source>
</evidence>
<dbReference type="GO" id="GO:0005737">
    <property type="term" value="C:cytoplasm"/>
    <property type="evidence" value="ECO:0007669"/>
    <property type="project" value="UniProtKB-SubCell"/>
</dbReference>
<dbReference type="EMBL" id="WUMU01000010">
    <property type="protein sequence ID" value="MXN18232.1"/>
    <property type="molecule type" value="Genomic_DNA"/>
</dbReference>
<dbReference type="PANTHER" id="PTHR37940:SF1">
    <property type="entry name" value="LYSINE--TRNA LIGASE"/>
    <property type="match status" value="1"/>
</dbReference>
<dbReference type="GO" id="GO:0006430">
    <property type="term" value="P:lysyl-tRNA aminoacylation"/>
    <property type="evidence" value="ECO:0007669"/>
    <property type="project" value="UniProtKB-UniRule"/>
</dbReference>
<evidence type="ECO:0000256" key="7">
    <source>
        <dbReference type="ARBA" id="ARBA00022917"/>
    </source>
</evidence>
<dbReference type="AlphaFoldDB" id="A0A6L7G3G8"/>
<sequence length="524" mass="59359">MSELRAAALESKAWPFEEARALAKRYAKAPPEKGYVLFETGYGPSGLPHIGTFGEVARTTMIRSAFEAISDIPTRLICFSDDMDGMRKVPENVPNQELLYANIQKPLTAVPDPFEEFESFGHHNNAMLRRFLDTFGFEYEFYSATEFYKSGQFDAVLKRAVEKYDDVMKVMLKSLRDERAATYSIFLPIHPETGRVLYVPMKKVDAENYTITFDDEEGREWTLPVTGGNVKLQWKPDFGARWAALDVDFEMYGKDHSTNTPIYDRICEILGGKKPNHFTYELFLDQNGEKISKSKGNGLSIDEWLTYASTESLSYFMFQKPKTAKRMHFDVIPKAMDEYHQQLTAYHAQDIKQQLANPVWHIHGGKVPVSTMVVSYSMLLNLASVAGAEDKETLWGFIRRYAPEATPETHADLDAAAGYAVRYYNDFVKPGKVFRAPTEAEREALEALRDALRAYDGEMTDEALQSVVYTVGRERFDPMKAWFSCLYEVLLGASQGPRFGGFIALYGVTETADLIDRALAGDFA</sequence>
<keyword evidence="6 10" id="KW-0067">ATP-binding</keyword>
<dbReference type="RefSeq" id="WP_160894348.1">
    <property type="nucleotide sequence ID" value="NZ_WUMU01000010.1"/>
</dbReference>
<dbReference type="InterPro" id="IPR020751">
    <property type="entry name" value="aa-tRNA-synth_I_codon-bd_sub2"/>
</dbReference>